<name>A0A1G1W320_9BACT</name>
<dbReference type="STRING" id="1802591.A2113_02620"/>
<comment type="caution">
    <text evidence="2">The sequence shown here is derived from an EMBL/GenBank/DDBJ whole genome shotgun (WGS) entry which is preliminary data.</text>
</comment>
<dbReference type="AlphaFoldDB" id="A0A1G1W320"/>
<dbReference type="Proteomes" id="UP000176299">
    <property type="component" value="Unassembled WGS sequence"/>
</dbReference>
<sequence>MPEVNLNTPQQPTAAVATPKKPINWKLIGLIVVVAAILVGGVEYAAVVLNVFDKKEGPAKSSNNEAATPSATMTTQCFQALSKNTETSSWKSTETKKFVIKYPEGWEIKENQLDSTLTKDNIKIVFYNFAGDHLPSVVAKEIPINFAGQEVIAKQRLPGMFDPRLGTSPNWTILAKIGSNSNCSATVSVVSSPSAPDSQLNKTILLILSDVRIKDLEEPEPKTYQNEVLGVSFRYPGSWYGIVTEDLYDSSSSYVQLVLQETQYRDQQALELILTKSSQDSSYQSVVRENGKIPIKIGGYNALKVTKNQEITAVLKKDDDYYTLHIRKNEQNLLPIRSQEISKIFDQILSTFKFL</sequence>
<keyword evidence="1" id="KW-1133">Transmembrane helix</keyword>
<feature type="transmembrane region" description="Helical" evidence="1">
    <location>
        <begin position="27"/>
        <end position="52"/>
    </location>
</feature>
<protein>
    <submittedName>
        <fullName evidence="2">Uncharacterized protein</fullName>
    </submittedName>
</protein>
<accession>A0A1G1W320</accession>
<keyword evidence="1" id="KW-0812">Transmembrane</keyword>
<gene>
    <name evidence="2" type="ORF">A2113_02620</name>
</gene>
<reference evidence="2 3" key="1">
    <citation type="journal article" date="2016" name="Nat. Commun.">
        <title>Thousands of microbial genomes shed light on interconnected biogeochemical processes in an aquifer system.</title>
        <authorList>
            <person name="Anantharaman K."/>
            <person name="Brown C.T."/>
            <person name="Hug L.A."/>
            <person name="Sharon I."/>
            <person name="Castelle C.J."/>
            <person name="Probst A.J."/>
            <person name="Thomas B.C."/>
            <person name="Singh A."/>
            <person name="Wilkins M.J."/>
            <person name="Karaoz U."/>
            <person name="Brodie E.L."/>
            <person name="Williams K.H."/>
            <person name="Hubbard S.S."/>
            <person name="Banfield J.F."/>
        </authorList>
    </citation>
    <scope>NUCLEOTIDE SEQUENCE [LARGE SCALE GENOMIC DNA]</scope>
</reference>
<evidence type="ECO:0000256" key="1">
    <source>
        <dbReference type="SAM" id="Phobius"/>
    </source>
</evidence>
<evidence type="ECO:0000313" key="2">
    <source>
        <dbReference type="EMBL" id="OGY22078.1"/>
    </source>
</evidence>
<keyword evidence="1" id="KW-0472">Membrane</keyword>
<proteinExistence type="predicted"/>
<evidence type="ECO:0000313" key="3">
    <source>
        <dbReference type="Proteomes" id="UP000176299"/>
    </source>
</evidence>
<dbReference type="EMBL" id="MHCN01000009">
    <property type="protein sequence ID" value="OGY22078.1"/>
    <property type="molecule type" value="Genomic_DNA"/>
</dbReference>
<organism evidence="2 3">
    <name type="scientific">Candidatus Woykebacteria bacterium GWA1_44_8</name>
    <dbReference type="NCBI Taxonomy" id="1802591"/>
    <lineage>
        <taxon>Bacteria</taxon>
        <taxon>Candidatus Woykeibacteriota</taxon>
    </lineage>
</organism>